<dbReference type="Pfam" id="PF05729">
    <property type="entry name" value="NACHT"/>
    <property type="match status" value="1"/>
</dbReference>
<dbReference type="InterPro" id="IPR027417">
    <property type="entry name" value="P-loop_NTPase"/>
</dbReference>
<protein>
    <submittedName>
        <fullName evidence="3">Pentapeptide repeat-containing protein</fullName>
    </submittedName>
</protein>
<proteinExistence type="predicted"/>
<dbReference type="InterPro" id="IPR051082">
    <property type="entry name" value="Pentapeptide-BTB/POZ_domain"/>
</dbReference>
<dbReference type="InterPro" id="IPR001646">
    <property type="entry name" value="5peptide_repeat"/>
</dbReference>
<accession>A0ABV0JKZ3</accession>
<dbReference type="InterPro" id="IPR007111">
    <property type="entry name" value="NACHT_NTPase"/>
</dbReference>
<dbReference type="Pfam" id="PF22735">
    <property type="entry name" value="NNH3"/>
    <property type="match status" value="1"/>
</dbReference>
<comment type="caution">
    <text evidence="3">The sequence shown here is derived from an EMBL/GenBank/DDBJ whole genome shotgun (WGS) entry which is preliminary data.</text>
</comment>
<evidence type="ECO:0000259" key="2">
    <source>
        <dbReference type="Pfam" id="PF22735"/>
    </source>
</evidence>
<reference evidence="3 4" key="1">
    <citation type="submission" date="2022-04" db="EMBL/GenBank/DDBJ databases">
        <title>Positive selection, recombination, and allopatry shape intraspecific diversity of widespread and dominant cyanobacteria.</title>
        <authorList>
            <person name="Wei J."/>
            <person name="Shu W."/>
            <person name="Hu C."/>
        </authorList>
    </citation>
    <scope>NUCLEOTIDE SEQUENCE [LARGE SCALE GENOMIC DNA]</scope>
    <source>
        <strain evidence="3 4">GB2-A5</strain>
    </source>
</reference>
<dbReference type="Gene3D" id="3.40.50.300">
    <property type="entry name" value="P-loop containing nucleotide triphosphate hydrolases"/>
    <property type="match status" value="1"/>
</dbReference>
<organism evidence="3 4">
    <name type="scientific">Funiculus sociatus GB2-A5</name>
    <dbReference type="NCBI Taxonomy" id="2933946"/>
    <lineage>
        <taxon>Bacteria</taxon>
        <taxon>Bacillati</taxon>
        <taxon>Cyanobacteriota</taxon>
        <taxon>Cyanophyceae</taxon>
        <taxon>Coleofasciculales</taxon>
        <taxon>Coleofasciculaceae</taxon>
        <taxon>Funiculus</taxon>
    </lineage>
</organism>
<feature type="domain" description="NACHT N-terminal Helical" evidence="2">
    <location>
        <begin position="58"/>
        <end position="262"/>
    </location>
</feature>
<keyword evidence="4" id="KW-1185">Reference proteome</keyword>
<evidence type="ECO:0000313" key="3">
    <source>
        <dbReference type="EMBL" id="MEP0863930.1"/>
    </source>
</evidence>
<dbReference type="Proteomes" id="UP001442494">
    <property type="component" value="Unassembled WGS sequence"/>
</dbReference>
<evidence type="ECO:0000313" key="4">
    <source>
        <dbReference type="Proteomes" id="UP001442494"/>
    </source>
</evidence>
<dbReference type="EMBL" id="JAMPKK010000008">
    <property type="protein sequence ID" value="MEP0863930.1"/>
    <property type="molecule type" value="Genomic_DNA"/>
</dbReference>
<dbReference type="RefSeq" id="WP_199295014.1">
    <property type="nucleotide sequence ID" value="NZ_JAMPKK010000008.1"/>
</dbReference>
<gene>
    <name evidence="3" type="ORF">NDI37_05565</name>
</gene>
<feature type="domain" description="NACHT" evidence="1">
    <location>
        <begin position="306"/>
        <end position="464"/>
    </location>
</feature>
<dbReference type="SUPFAM" id="SSF141571">
    <property type="entry name" value="Pentapeptide repeat-like"/>
    <property type="match status" value="1"/>
</dbReference>
<evidence type="ECO:0000259" key="1">
    <source>
        <dbReference type="Pfam" id="PF05729"/>
    </source>
</evidence>
<dbReference type="PANTHER" id="PTHR14136">
    <property type="entry name" value="BTB_POZ DOMAIN-CONTAINING PROTEIN KCTD9"/>
    <property type="match status" value="1"/>
</dbReference>
<dbReference type="Pfam" id="PF00805">
    <property type="entry name" value="Pentapeptide"/>
    <property type="match status" value="2"/>
</dbReference>
<dbReference type="InterPro" id="IPR054568">
    <property type="entry name" value="NNH3"/>
</dbReference>
<name>A0ABV0JKZ3_9CYAN</name>
<dbReference type="Gene3D" id="2.160.20.80">
    <property type="entry name" value="E3 ubiquitin-protein ligase SopA"/>
    <property type="match status" value="1"/>
</dbReference>
<sequence length="949" mass="106343">MSYFGLISTDSSDRMTNLKQIWQFLNTDIRELGKPGDVAETGTEITKFALEFGLALGLFSATASPAGIIVAGLSGTKLAIQGVRLYRNKTNQEQSLSLEEWVAIASPLAYLESFNELVQSNDLLQQVNLQPAIAPSPANIAQQQSVRLGEFRLDEHLARNVLTCFHESELAQVLNQVLSKKLQQAGINKYDADILTAWVAWNTHQHLKKALDDAEDSVRERAELYLAGRRQESDKYYSINTYLDEQIATKPLEKVFAESFTFKDIYVPLKAQSVNTDGQPDKDAEPIEIEGWAKAMLADAQKQDKVMFIQGGPGRGKSVFCRMFAELVRQHLHPVWTPILIRLRDIRAFEKSFEKTLQAAVGCDFVTKDDGWLTDRNTRFLFLLDGFDELVMERGTSQELKDFLWQVEDFQGSCQRNSEKEHRVIITGRPLALQGIEGRMPPNMERVELLPMDDELQQQWFTKWETQVGGDKTSAFQQFLQDKRCPDRVRELAKEPLLLYLLAAMHRDGKLTVEMFEGASGVGAKILIYEQSLEWVLTEQRPKWLNRELTGQETAGLRRILAEAGLCVVQSGGECAAVKTIESRLKDDDSAIELIQQARERHGEDALKNALAAFYLQPATGDKGGSVEFAHKSFGEFLCAERLKESLEDWTRKGEKWREFAISTDQIDREIYDLFGYGGLTPEIVQYLMALLAASTEFQPVRLFKRLENFYLRWCDGEFIDAPPENLPQKKMRQMKEQTPEVKWIGLRQVDIYAGLNVTILLLELHRYAQLKDYLKDQMAFFPCGEKDTDSFDEYRLIRSIGYSECLGIGGFLETVGQFLFGADLSGANLSRADLSGADLSGANLIGANLIGANLSNADLIGANLSGAHLHGADLFCAGLIGANLRGANLRGADLIGASLIGVDLFGADLFGADLEKITWNEYTNWENVTSLGTTKNVPEALKQQLGLD</sequence>
<dbReference type="PANTHER" id="PTHR14136:SF17">
    <property type="entry name" value="BTB_POZ DOMAIN-CONTAINING PROTEIN KCTD9"/>
    <property type="match status" value="1"/>
</dbReference>
<dbReference type="SUPFAM" id="SSF52540">
    <property type="entry name" value="P-loop containing nucleoside triphosphate hydrolases"/>
    <property type="match status" value="1"/>
</dbReference>